<feature type="domain" description="GGDEF" evidence="5">
    <location>
        <begin position="366"/>
        <end position="500"/>
    </location>
</feature>
<protein>
    <recommendedName>
        <fullName evidence="3">diguanylate cyclase</fullName>
        <ecNumber evidence="3">2.7.7.65</ecNumber>
    </recommendedName>
</protein>
<keyword evidence="4" id="KW-0812">Transmembrane</keyword>
<feature type="transmembrane region" description="Helical" evidence="4">
    <location>
        <begin position="20"/>
        <end position="41"/>
    </location>
</feature>
<dbReference type="EC" id="2.7.7.65" evidence="3"/>
<evidence type="ECO:0000256" key="1">
    <source>
        <dbReference type="ARBA" id="ARBA00001946"/>
    </source>
</evidence>
<evidence type="ECO:0000256" key="4">
    <source>
        <dbReference type="SAM" id="Phobius"/>
    </source>
</evidence>
<evidence type="ECO:0000256" key="3">
    <source>
        <dbReference type="ARBA" id="ARBA00012528"/>
    </source>
</evidence>
<evidence type="ECO:0000259" key="5">
    <source>
        <dbReference type="PROSITE" id="PS50887"/>
    </source>
</evidence>
<dbReference type="EMBL" id="JAHTBI010000037">
    <property type="protein sequence ID" value="MBV6287577.1"/>
    <property type="molecule type" value="Genomic_DNA"/>
</dbReference>
<dbReference type="CDD" id="cd12914">
    <property type="entry name" value="PDC1_DGC_like"/>
    <property type="match status" value="1"/>
</dbReference>
<dbReference type="CDD" id="cd12915">
    <property type="entry name" value="PDC2_DGC_like"/>
    <property type="match status" value="1"/>
</dbReference>
<feature type="transmembrane region" description="Helical" evidence="4">
    <location>
        <begin position="297"/>
        <end position="318"/>
    </location>
</feature>
<dbReference type="RefSeq" id="WP_217975620.1">
    <property type="nucleotide sequence ID" value="NZ_JAHTBI010000037.1"/>
</dbReference>
<dbReference type="Proteomes" id="UP001106592">
    <property type="component" value="Unassembled WGS sequence"/>
</dbReference>
<dbReference type="AlphaFoldDB" id="A0A9Q2XJY4"/>
<dbReference type="FunFam" id="3.30.70.270:FF:000001">
    <property type="entry name" value="Diguanylate cyclase domain protein"/>
    <property type="match status" value="1"/>
</dbReference>
<reference evidence="6" key="2">
    <citation type="journal article" date="2023" name="Plant Pathol.">
        <title>Dismantling and reorganizing Pseudomonas marginalis sensu#lato.</title>
        <authorList>
            <person name="Sawada H."/>
            <person name="Fujikawa T."/>
            <person name="Satou M."/>
        </authorList>
    </citation>
    <scope>NUCLEOTIDE SEQUENCE</scope>
    <source>
        <strain evidence="6">MAFF 301350</strain>
    </source>
</reference>
<evidence type="ECO:0000313" key="7">
    <source>
        <dbReference type="Proteomes" id="UP001106592"/>
    </source>
</evidence>
<keyword evidence="4" id="KW-1133">Transmembrane helix</keyword>
<reference evidence="6" key="1">
    <citation type="journal article" date="2022" name="Int. J. Syst. Evol. Microbiol.">
        <title>Pseudomonas aegrilactucae sp. nov. and Pseudomonas morbosilactucae sp. nov., pathogens causing bacterial rot of lettuce in Japan.</title>
        <authorList>
            <person name="Sawada H."/>
            <person name="Fujikawa T."/>
            <person name="Satou M."/>
        </authorList>
    </citation>
    <scope>NUCLEOTIDE SEQUENCE</scope>
    <source>
        <strain evidence="6">MAFF 301350</strain>
    </source>
</reference>
<keyword evidence="7" id="KW-1185">Reference proteome</keyword>
<name>A0A9Q2XJY4_9PSED</name>
<proteinExistence type="predicted"/>
<evidence type="ECO:0000313" key="6">
    <source>
        <dbReference type="EMBL" id="MBV6287577.1"/>
    </source>
</evidence>
<dbReference type="Pfam" id="PF00990">
    <property type="entry name" value="GGDEF"/>
    <property type="match status" value="1"/>
</dbReference>
<organism evidence="6 7">
    <name type="scientific">Pseudomonas aegrilactucae</name>
    <dbReference type="NCBI Taxonomy" id="2854028"/>
    <lineage>
        <taxon>Bacteria</taxon>
        <taxon>Pseudomonadati</taxon>
        <taxon>Pseudomonadota</taxon>
        <taxon>Gammaproteobacteria</taxon>
        <taxon>Pseudomonadales</taxon>
        <taxon>Pseudomonadaceae</taxon>
        <taxon>Pseudomonas</taxon>
    </lineage>
</organism>
<dbReference type="Pfam" id="PF22588">
    <property type="entry name" value="dCache_1_like"/>
    <property type="match status" value="1"/>
</dbReference>
<dbReference type="PANTHER" id="PTHR45138:SF9">
    <property type="entry name" value="DIGUANYLATE CYCLASE DGCM-RELATED"/>
    <property type="match status" value="1"/>
</dbReference>
<dbReference type="PROSITE" id="PS50887">
    <property type="entry name" value="GGDEF"/>
    <property type="match status" value="1"/>
</dbReference>
<dbReference type="SMART" id="SM00267">
    <property type="entry name" value="GGDEF"/>
    <property type="match status" value="1"/>
</dbReference>
<dbReference type="CDD" id="cd01949">
    <property type="entry name" value="GGDEF"/>
    <property type="match status" value="1"/>
</dbReference>
<comment type="caution">
    <text evidence="6">The sequence shown here is derived from an EMBL/GenBank/DDBJ whole genome shotgun (WGS) entry which is preliminary data.</text>
</comment>
<dbReference type="InterPro" id="IPR000160">
    <property type="entry name" value="GGDEF_dom"/>
</dbReference>
<dbReference type="InterPro" id="IPR050469">
    <property type="entry name" value="Diguanylate_Cyclase"/>
</dbReference>
<gene>
    <name evidence="6" type="ORF">KUO17_11150</name>
</gene>
<sequence length="500" mass="54718">MPSRPSPQRISLYRTHPELILNLGSCLAVLAIVAIVSFLLLRERANAEQAATRSARNIVQLIETDIVRNAELYDLSLQGLIWAIQRPELMSIKGPLRQQVLFNQAFTAPVRGDILWLDREGNVVADSTSVVPRQANFADRAVFQAHRSDPDLGLVVSPPFKARLGGLDWCISFSRRINDANGGFAGMAAGALRLTYFSELFQRLEIGHDSSVNLINSDGVMLARHPSMPDDPLIGTNLSGQANFNRAQAMGSGSFTAHSSLDGKNRLYTFSQVANLPLLVVVALSSDEVYGSWRRTVLVVSIATGVLCIGILWLSLLLGRELRRRHSAEQGLAALAATDSLTGLANRRQLDQVLRREWARAQRSHRPLAVLMVDVDHFKAFNERHGHQGGDEALRQVAAAIARSIRRPADLAARYGGEEFLVIVPETELKGVLTLAERIRSSVEALPPFGKDLQPVTVSIGVGMLTPEAQQDLSTLLGCADDALYCAKRNGRNRVETYAG</sequence>
<dbReference type="GO" id="GO:0005886">
    <property type="term" value="C:plasma membrane"/>
    <property type="evidence" value="ECO:0007669"/>
    <property type="project" value="UniProtKB-SubCell"/>
</dbReference>
<dbReference type="PANTHER" id="PTHR45138">
    <property type="entry name" value="REGULATORY COMPONENTS OF SENSORY TRANSDUCTION SYSTEM"/>
    <property type="match status" value="1"/>
</dbReference>
<comment type="cofactor">
    <cofactor evidence="1">
        <name>Mg(2+)</name>
        <dbReference type="ChEBI" id="CHEBI:18420"/>
    </cofactor>
</comment>
<dbReference type="NCBIfam" id="TIGR00254">
    <property type="entry name" value="GGDEF"/>
    <property type="match status" value="1"/>
</dbReference>
<dbReference type="GO" id="GO:0052621">
    <property type="term" value="F:diguanylate cyclase activity"/>
    <property type="evidence" value="ECO:0007669"/>
    <property type="project" value="UniProtKB-EC"/>
</dbReference>
<keyword evidence="4" id="KW-0472">Membrane</keyword>
<comment type="subcellular location">
    <subcellularLocation>
        <location evidence="2">Cell inner membrane</location>
    </subcellularLocation>
</comment>
<accession>A0A9Q2XJY4</accession>
<evidence type="ECO:0000256" key="2">
    <source>
        <dbReference type="ARBA" id="ARBA00004533"/>
    </source>
</evidence>
<dbReference type="InterPro" id="IPR054327">
    <property type="entry name" value="His-kinase-like_sensor"/>
</dbReference>